<name>A0A975BWF7_9BACT</name>
<evidence type="ECO:0000313" key="2">
    <source>
        <dbReference type="Proteomes" id="UP000663722"/>
    </source>
</evidence>
<dbReference type="AlphaFoldDB" id="A0A975BWF7"/>
<sequence length="38" mass="4494">MHGNARRILGKDIIIRCYKRINVLNQKNKKLTDFGRLP</sequence>
<dbReference type="Proteomes" id="UP000663722">
    <property type="component" value="Chromosome"/>
</dbReference>
<reference evidence="1" key="1">
    <citation type="journal article" date="2021" name="Microb. Physiol.">
        <title>Proteogenomic Insights into the Physiology of Marine, Sulfate-Reducing, Filamentous Desulfonema limicola and Desulfonema magnum.</title>
        <authorList>
            <person name="Schnaars V."/>
            <person name="Wohlbrand L."/>
            <person name="Scheve S."/>
            <person name="Hinrichs C."/>
            <person name="Reinhardt R."/>
            <person name="Rabus R."/>
        </authorList>
    </citation>
    <scope>NUCLEOTIDE SEQUENCE</scope>
    <source>
        <strain evidence="1">4be13</strain>
    </source>
</reference>
<evidence type="ECO:0000313" key="1">
    <source>
        <dbReference type="EMBL" id="QTA92632.1"/>
    </source>
</evidence>
<dbReference type="EMBL" id="CP061800">
    <property type="protein sequence ID" value="QTA92632.1"/>
    <property type="molecule type" value="Genomic_DNA"/>
</dbReference>
<gene>
    <name evidence="1" type="ORF">dnm_087190</name>
</gene>
<organism evidence="1 2">
    <name type="scientific">Desulfonema magnum</name>
    <dbReference type="NCBI Taxonomy" id="45655"/>
    <lineage>
        <taxon>Bacteria</taxon>
        <taxon>Pseudomonadati</taxon>
        <taxon>Thermodesulfobacteriota</taxon>
        <taxon>Desulfobacteria</taxon>
        <taxon>Desulfobacterales</taxon>
        <taxon>Desulfococcaceae</taxon>
        <taxon>Desulfonema</taxon>
    </lineage>
</organism>
<keyword evidence="2" id="KW-1185">Reference proteome</keyword>
<protein>
    <submittedName>
        <fullName evidence="1">Uncharacterized protein</fullName>
    </submittedName>
</protein>
<proteinExistence type="predicted"/>
<accession>A0A975BWF7</accession>
<dbReference type="KEGG" id="dmm:dnm_087190"/>